<sequence>MSTRLQSAPVTPSLDELVPLFEEAARATGSSRALKAGYLNAIIARWVQTEDPATLASALHALLAKEGVKQLVDEQGTPVSTAATQALLAMSYPHPLEVTPEELEALRRQQEPAVPPAPRGWMLTVLTLATLLQAVLFVMADDMRRMFHGLTADQLAGVGQPLSPPPDSGWVSALLDKLERDVWRPVQPLVPWGQVALAAVLYYFATALATTARERTLARRGFLGLGAVGFVLGLFPMHYYQHWGTLTAALGALLAGLMLRVPRAAPSVPPAP</sequence>
<dbReference type="Proteomes" id="UP000664052">
    <property type="component" value="Unassembled WGS sequence"/>
</dbReference>
<keyword evidence="1" id="KW-0812">Transmembrane</keyword>
<feature type="transmembrane region" description="Helical" evidence="1">
    <location>
        <begin position="221"/>
        <end position="237"/>
    </location>
</feature>
<accession>A0ABS3DGU8</accession>
<feature type="transmembrane region" description="Helical" evidence="1">
    <location>
        <begin position="120"/>
        <end position="140"/>
    </location>
</feature>
<protein>
    <submittedName>
        <fullName evidence="2">Uncharacterized protein</fullName>
    </submittedName>
</protein>
<dbReference type="EMBL" id="JAFIMU010000007">
    <property type="protein sequence ID" value="MBN8230561.1"/>
    <property type="molecule type" value="Genomic_DNA"/>
</dbReference>
<proteinExistence type="predicted"/>
<reference evidence="2 3" key="1">
    <citation type="submission" date="2021-02" db="EMBL/GenBank/DDBJ databases">
        <title>De Novo genome assembly of isolated myxobacteria.</title>
        <authorList>
            <person name="Stevens D.C."/>
        </authorList>
    </citation>
    <scope>NUCLEOTIDE SEQUENCE [LARGE SCALE GENOMIC DNA]</scope>
    <source>
        <strain evidence="2 3">ATCC 29039</strain>
    </source>
</reference>
<name>A0ABS3DGU8_9BACT</name>
<comment type="caution">
    <text evidence="2">The sequence shown here is derived from an EMBL/GenBank/DDBJ whole genome shotgun (WGS) entry which is preliminary data.</text>
</comment>
<keyword evidence="1" id="KW-0472">Membrane</keyword>
<evidence type="ECO:0000256" key="1">
    <source>
        <dbReference type="SAM" id="Phobius"/>
    </source>
</evidence>
<dbReference type="RefSeq" id="WP_207054287.1">
    <property type="nucleotide sequence ID" value="NZ_JAFIMU010000007.1"/>
</dbReference>
<evidence type="ECO:0000313" key="3">
    <source>
        <dbReference type="Proteomes" id="UP000664052"/>
    </source>
</evidence>
<feature type="transmembrane region" description="Helical" evidence="1">
    <location>
        <begin position="189"/>
        <end position="209"/>
    </location>
</feature>
<gene>
    <name evidence="2" type="ORF">JYK02_23895</name>
</gene>
<keyword evidence="3" id="KW-1185">Reference proteome</keyword>
<evidence type="ECO:0000313" key="2">
    <source>
        <dbReference type="EMBL" id="MBN8230561.1"/>
    </source>
</evidence>
<keyword evidence="1" id="KW-1133">Transmembrane helix</keyword>
<organism evidence="2 3">
    <name type="scientific">Corallococcus macrosporus</name>
    <dbReference type="NCBI Taxonomy" id="35"/>
    <lineage>
        <taxon>Bacteria</taxon>
        <taxon>Pseudomonadati</taxon>
        <taxon>Myxococcota</taxon>
        <taxon>Myxococcia</taxon>
        <taxon>Myxococcales</taxon>
        <taxon>Cystobacterineae</taxon>
        <taxon>Myxococcaceae</taxon>
        <taxon>Corallococcus</taxon>
    </lineage>
</organism>